<dbReference type="EMBL" id="JAULBC010000003">
    <property type="protein sequence ID" value="MEX6688083.1"/>
    <property type="molecule type" value="Genomic_DNA"/>
</dbReference>
<comment type="caution">
    <text evidence="1">The sequence shown here is derived from an EMBL/GenBank/DDBJ whole genome shotgun (WGS) entry which is preliminary data.</text>
</comment>
<protein>
    <recommendedName>
        <fullName evidence="3">Serine protease</fullName>
    </recommendedName>
</protein>
<gene>
    <name evidence="1" type="ORF">QTN47_11290</name>
</gene>
<evidence type="ECO:0000313" key="1">
    <source>
        <dbReference type="EMBL" id="MEX6688083.1"/>
    </source>
</evidence>
<keyword evidence="2" id="KW-1185">Reference proteome</keyword>
<dbReference type="Proteomes" id="UP001560573">
    <property type="component" value="Unassembled WGS sequence"/>
</dbReference>
<dbReference type="InterPro" id="IPR009003">
    <property type="entry name" value="Peptidase_S1_PA"/>
</dbReference>
<evidence type="ECO:0008006" key="3">
    <source>
        <dbReference type="Google" id="ProtNLM"/>
    </source>
</evidence>
<dbReference type="InterPro" id="IPR043504">
    <property type="entry name" value="Peptidase_S1_PA_chymotrypsin"/>
</dbReference>
<accession>A0ABV3ZHU6</accession>
<dbReference type="SUPFAM" id="SSF50494">
    <property type="entry name" value="Trypsin-like serine proteases"/>
    <property type="match status" value="1"/>
</dbReference>
<dbReference type="Gene3D" id="2.40.10.10">
    <property type="entry name" value="Trypsin-like serine proteases"/>
    <property type="match status" value="1"/>
</dbReference>
<proteinExistence type="predicted"/>
<reference evidence="1 2" key="1">
    <citation type="submission" date="2023-07" db="EMBL/GenBank/DDBJ databases">
        <authorList>
            <person name="Lian W.-H."/>
        </authorList>
    </citation>
    <scope>NUCLEOTIDE SEQUENCE [LARGE SCALE GENOMIC DNA]</scope>
    <source>
        <strain evidence="1 2">SYSU DXS3180</strain>
    </source>
</reference>
<organism evidence="1 2">
    <name type="scientific">Danxiaibacter flavus</name>
    <dbReference type="NCBI Taxonomy" id="3049108"/>
    <lineage>
        <taxon>Bacteria</taxon>
        <taxon>Pseudomonadati</taxon>
        <taxon>Bacteroidota</taxon>
        <taxon>Chitinophagia</taxon>
        <taxon>Chitinophagales</taxon>
        <taxon>Chitinophagaceae</taxon>
        <taxon>Danxiaibacter</taxon>
    </lineage>
</organism>
<name>A0ABV3ZHU6_9BACT</name>
<evidence type="ECO:0000313" key="2">
    <source>
        <dbReference type="Proteomes" id="UP001560573"/>
    </source>
</evidence>
<sequence>MEQSRQEIIATTDRLLAMLPEVQAELQRNYPNVSSVEVGLKRKNGELTDIICFRVIVKTKVDKSALKPEEIIPSEIKGVPTDVLVEIMEFHATDESGYDLLTGGIQINTGIGNGTLGCFVTRDAEAEGSKKIYLLSNHHVIIGKTGTVGQRVGQPSSPSGCSCCLCYDIAEVFCGQAGDVSGTASSLGTLPPGQGTTNLVDAAIAKLLGQDATDPKTVFFSNSIEEIGPVFGSSPGIALNDRVRKRGRTTGLTFGKVEAVGSTANVTADKSNPASGTIVYANCITRISPLAESPLMANEGDSGSVVVNSRNQVVALLFAVPATRGADGKIVPSGQASVFPIQNVQNRLGISVMSSGTPNSIPLSGISEAIAKPIRAGSYVNVVEKQIRSIPQGEMFLQILLDHRNEVMDLINDNREVKVAWHRMNGPEYIGHILKNFTDPQHVVPGEINGYSLQNLLIKMSEVLERNGSIKLAKAVDDYSGFAFTFADRFKGFDSLKDALQKVPLCAKCGKPIHQEAHAD</sequence>
<dbReference type="RefSeq" id="WP_369329490.1">
    <property type="nucleotide sequence ID" value="NZ_JAULBC010000003.1"/>
</dbReference>